<dbReference type="GO" id="GO:0003341">
    <property type="term" value="P:cilium movement"/>
    <property type="evidence" value="ECO:0007669"/>
    <property type="project" value="UniProtKB-ARBA"/>
</dbReference>
<evidence type="ECO:0000313" key="11">
    <source>
        <dbReference type="EMBL" id="PCG80186.1"/>
    </source>
</evidence>
<sequence length="866" mass="98659">MATNVIQEEIEEGDDRYDPKVRWVNPHNLDMMTFIGKDVFVVANDIYIIFFNYKANTEIVYVANDQSKGDGVDALAGHRSLMFAFAEKTKNPRIFVMTYPRFFLLAELKDPDVKRYKAICMMESDLIAGFSGFPNYVVSIWCWRTNQRLISVETGVVHRKQIYMASRTHMLLCQTWGAGLNVWEVARCYKKCFMMKRAKVQVEEWEVTEPALVGVCWSLEGQLYAIDARANLYSMGTDGIAMIRVLEWSEKLEGERRTSVCSFLNGILIYGPDATLRFLRKQKDGKTWKAEWTHTPDDDVERLVSNSFCDMATMWTHNGFVYKITADSEDKIEVTLFTVKQRNITKIQLLAPDAKYIVMMNDCGILSIFETYDQKYVFMKIVNGVDVSFQASPVEPLLAIFGDLDGNYGIVLQTFDAERGLEKQSNMSLTHQIVSLVAFSPDGRFLVAAAMSAGHIFIFKITEDYKLNLMRYTELGRGLADCFLMKAGKDMRCFSLVLFSDKYSIGERIICVNAETGKDNKFAGKMQGPYSRLLPLSTKDTMLAIPHLSKQMHVLKLSGDKGMTVSVKMGPIIDSGHDIKQFDGYRSANALLTFGYDGTVILRPPDAPETYQLKLIVTHRYCHGIKAAVTDGAGRVVLHLSAAGTLALTPLRRRAPTDMLHSAPDTFAHDYRDKPINIIHATDKNYLDIQEDKKVHEESLDYKRQRDEVLKVFDSLQNKLVTLLEENLNERPLHQLSLSEFNLHQEAKKERLKAAEKEREEIRLMTEARIRAQDKVTAWIKKTCWDTMLTPRVKLFAIFSHYHVESFAILPSQREVWPELKQIEALRTIEMENDHDLFRPWVEHSLDDVPAPAEAVSAIAAASISG</sequence>
<evidence type="ECO:0000256" key="5">
    <source>
        <dbReference type="ARBA" id="ARBA00023054"/>
    </source>
</evidence>
<comment type="caution">
    <text evidence="11">The sequence shown here is derived from an EMBL/GenBank/DDBJ whole genome shotgun (WGS) entry which is preliminary data.</text>
</comment>
<reference evidence="11" key="1">
    <citation type="submission" date="2017-09" db="EMBL/GenBank/DDBJ databases">
        <title>Contemporary evolution of a Lepidopteran species, Heliothis virescens, in response to modern agricultural practices.</title>
        <authorList>
            <person name="Fritz M.L."/>
            <person name="Deyonke A.M."/>
            <person name="Papanicolaou A."/>
            <person name="Micinski S."/>
            <person name="Westbrook J."/>
            <person name="Gould F."/>
        </authorList>
    </citation>
    <scope>NUCLEOTIDE SEQUENCE [LARGE SCALE GENOMIC DNA]</scope>
    <source>
        <strain evidence="11">HvINT-</strain>
        <tissue evidence="11">Whole body</tissue>
    </source>
</reference>
<evidence type="ECO:0000256" key="9">
    <source>
        <dbReference type="ARBA" id="ARBA00023662"/>
    </source>
</evidence>
<accession>A0A2A4K855</accession>
<keyword evidence="6" id="KW-0206">Cytoskeleton</keyword>
<protein>
    <recommendedName>
        <fullName evidence="9">Cilia- and flagella-associated protein 43</fullName>
    </recommendedName>
</protein>
<dbReference type="PANTHER" id="PTHR14885:SF1">
    <property type="entry name" value="CILIA- AND FLAGELLA-ASSOCIATED PROTEIN 43"/>
    <property type="match status" value="1"/>
</dbReference>
<dbReference type="Gene3D" id="2.130.10.10">
    <property type="entry name" value="YVTN repeat-like/Quinoprotein amine dehydrogenase"/>
    <property type="match status" value="2"/>
</dbReference>
<evidence type="ECO:0000256" key="1">
    <source>
        <dbReference type="ARBA" id="ARBA00004430"/>
    </source>
</evidence>
<keyword evidence="4" id="KW-0677">Repeat</keyword>
<dbReference type="GO" id="GO:0005930">
    <property type="term" value="C:axoneme"/>
    <property type="evidence" value="ECO:0007669"/>
    <property type="project" value="UniProtKB-SubCell"/>
</dbReference>
<dbReference type="GO" id="GO:0060271">
    <property type="term" value="P:cilium assembly"/>
    <property type="evidence" value="ECO:0007669"/>
    <property type="project" value="TreeGrafter"/>
</dbReference>
<keyword evidence="5 10" id="KW-0175">Coiled coil</keyword>
<keyword evidence="7" id="KW-0966">Cell projection</keyword>
<feature type="coiled-coil region" evidence="10">
    <location>
        <begin position="738"/>
        <end position="775"/>
    </location>
</feature>
<dbReference type="PANTHER" id="PTHR14885">
    <property type="entry name" value="CILIA- AND FLAGELLA-ASSOCIATED PROTEIN 43-RELATED"/>
    <property type="match status" value="1"/>
</dbReference>
<dbReference type="STRING" id="7102.A0A2A4K855"/>
<dbReference type="EMBL" id="NWSH01000050">
    <property type="protein sequence ID" value="PCG80186.1"/>
    <property type="molecule type" value="Genomic_DNA"/>
</dbReference>
<dbReference type="SUPFAM" id="SSF50978">
    <property type="entry name" value="WD40 repeat-like"/>
    <property type="match status" value="1"/>
</dbReference>
<evidence type="ECO:0000256" key="4">
    <source>
        <dbReference type="ARBA" id="ARBA00022737"/>
    </source>
</evidence>
<keyword evidence="2" id="KW-0963">Cytoplasm</keyword>
<evidence type="ECO:0000256" key="2">
    <source>
        <dbReference type="ARBA" id="ARBA00022490"/>
    </source>
</evidence>
<proteinExistence type="inferred from homology"/>
<evidence type="ECO:0000256" key="8">
    <source>
        <dbReference type="ARBA" id="ARBA00023605"/>
    </source>
</evidence>
<dbReference type="InterPro" id="IPR036322">
    <property type="entry name" value="WD40_repeat_dom_sf"/>
</dbReference>
<evidence type="ECO:0000256" key="10">
    <source>
        <dbReference type="SAM" id="Coils"/>
    </source>
</evidence>
<dbReference type="InterPro" id="IPR015943">
    <property type="entry name" value="WD40/YVTN_repeat-like_dom_sf"/>
</dbReference>
<dbReference type="AlphaFoldDB" id="A0A2A4K855"/>
<comment type="similarity">
    <text evidence="8">Belongs to the CFAP43 family.</text>
</comment>
<gene>
    <name evidence="11" type="ORF">B5V51_10412</name>
</gene>
<dbReference type="Pfam" id="PF25828">
    <property type="entry name" value="CC_Cfap43"/>
    <property type="match status" value="1"/>
</dbReference>
<comment type="subcellular location">
    <subcellularLocation>
        <location evidence="1">Cytoplasm</location>
        <location evidence="1">Cytoskeleton</location>
        <location evidence="1">Cilium axoneme</location>
    </subcellularLocation>
</comment>
<keyword evidence="3" id="KW-0853">WD repeat</keyword>
<organism evidence="11">
    <name type="scientific">Heliothis virescens</name>
    <name type="common">Tobacco budworm moth</name>
    <dbReference type="NCBI Taxonomy" id="7102"/>
    <lineage>
        <taxon>Eukaryota</taxon>
        <taxon>Metazoa</taxon>
        <taxon>Ecdysozoa</taxon>
        <taxon>Arthropoda</taxon>
        <taxon>Hexapoda</taxon>
        <taxon>Insecta</taxon>
        <taxon>Pterygota</taxon>
        <taxon>Neoptera</taxon>
        <taxon>Endopterygota</taxon>
        <taxon>Lepidoptera</taxon>
        <taxon>Glossata</taxon>
        <taxon>Ditrysia</taxon>
        <taxon>Noctuoidea</taxon>
        <taxon>Noctuidae</taxon>
        <taxon>Heliothinae</taxon>
        <taxon>Heliothis</taxon>
    </lineage>
</organism>
<evidence type="ECO:0000256" key="3">
    <source>
        <dbReference type="ARBA" id="ARBA00022574"/>
    </source>
</evidence>
<evidence type="ECO:0000256" key="7">
    <source>
        <dbReference type="ARBA" id="ARBA00023273"/>
    </source>
</evidence>
<name>A0A2A4K855_HELVI</name>
<evidence type="ECO:0000256" key="6">
    <source>
        <dbReference type="ARBA" id="ARBA00023212"/>
    </source>
</evidence>